<dbReference type="EMBL" id="JABEQE010000004">
    <property type="protein sequence ID" value="MBB2171859.1"/>
    <property type="molecule type" value="Genomic_DNA"/>
</dbReference>
<reference evidence="5 6" key="1">
    <citation type="submission" date="2020-04" db="EMBL/GenBank/DDBJ databases">
        <title>Description of novel Gluconacetobacter.</title>
        <authorList>
            <person name="Sombolestani A."/>
        </authorList>
    </citation>
    <scope>NUCLEOTIDE SEQUENCE [LARGE SCALE GENOMIC DNA]</scope>
    <source>
        <strain evidence="5 6">LMG 27724</strain>
    </source>
</reference>
<sequence>MGQLEGKVALVTGAGSGIGHETARLLAREGARVALVGRRRDALEDVRAEIGKDGGAAEVFPVDLAEENAAGSVVDDVIARLGGVDIVVHNAGMASRIPNVRWTTCAEWQSVMDVNMTAVFLLTQRALPRMLAQGGGSIIVVSSLAAVRPNLLGGAAYGAAKAAARNFVAYLHNTFRNDGIRATCIMPGETATPIMDSRVRPPTAEERDGMMQPEDVARAVLLCCTLPGRTVIEEIAIAPTRQRDISGDLEAARRHGAPGGLE</sequence>
<dbReference type="PANTHER" id="PTHR43669:SF3">
    <property type="entry name" value="ALCOHOL DEHYDROGENASE, PUTATIVE (AFU_ORTHOLOGUE AFUA_3G03445)-RELATED"/>
    <property type="match status" value="1"/>
</dbReference>
<evidence type="ECO:0000256" key="3">
    <source>
        <dbReference type="RuleBase" id="RU000363"/>
    </source>
</evidence>
<evidence type="ECO:0000256" key="2">
    <source>
        <dbReference type="ARBA" id="ARBA00023002"/>
    </source>
</evidence>
<evidence type="ECO:0000313" key="6">
    <source>
        <dbReference type="Proteomes" id="UP000577891"/>
    </source>
</evidence>
<keyword evidence="6" id="KW-1185">Reference proteome</keyword>
<dbReference type="RefSeq" id="WP_182978441.1">
    <property type="nucleotide sequence ID" value="NZ_BAABGB010000013.1"/>
</dbReference>
<keyword evidence="2" id="KW-0560">Oxidoreductase</keyword>
<comment type="similarity">
    <text evidence="1 3">Belongs to the short-chain dehydrogenases/reductases (SDR) family.</text>
</comment>
<dbReference type="PRINTS" id="PR00081">
    <property type="entry name" value="GDHRDH"/>
</dbReference>
<name>A0A7W4IZG0_9PROT</name>
<dbReference type="FunFam" id="3.40.50.720:FF:000084">
    <property type="entry name" value="Short-chain dehydrogenase reductase"/>
    <property type="match status" value="1"/>
</dbReference>
<evidence type="ECO:0000313" key="5">
    <source>
        <dbReference type="EMBL" id="MBB2171859.1"/>
    </source>
</evidence>
<dbReference type="InterPro" id="IPR002347">
    <property type="entry name" value="SDR_fam"/>
</dbReference>
<dbReference type="InterPro" id="IPR036291">
    <property type="entry name" value="NAD(P)-bd_dom_sf"/>
</dbReference>
<dbReference type="CDD" id="cd05233">
    <property type="entry name" value="SDR_c"/>
    <property type="match status" value="1"/>
</dbReference>
<evidence type="ECO:0000259" key="4">
    <source>
        <dbReference type="SMART" id="SM00822"/>
    </source>
</evidence>
<feature type="domain" description="Ketoreductase" evidence="4">
    <location>
        <begin position="7"/>
        <end position="190"/>
    </location>
</feature>
<dbReference type="SMART" id="SM00822">
    <property type="entry name" value="PKS_KR"/>
    <property type="match status" value="1"/>
</dbReference>
<dbReference type="Pfam" id="PF00106">
    <property type="entry name" value="adh_short"/>
    <property type="match status" value="1"/>
</dbReference>
<proteinExistence type="inferred from homology"/>
<dbReference type="Proteomes" id="UP000577891">
    <property type="component" value="Unassembled WGS sequence"/>
</dbReference>
<dbReference type="InterPro" id="IPR057326">
    <property type="entry name" value="KR_dom"/>
</dbReference>
<dbReference type="SUPFAM" id="SSF51735">
    <property type="entry name" value="NAD(P)-binding Rossmann-fold domains"/>
    <property type="match status" value="1"/>
</dbReference>
<dbReference type="Gene3D" id="3.40.50.720">
    <property type="entry name" value="NAD(P)-binding Rossmann-like Domain"/>
    <property type="match status" value="1"/>
</dbReference>
<accession>A0A7W4IZG0</accession>
<comment type="caution">
    <text evidence="5">The sequence shown here is derived from an EMBL/GenBank/DDBJ whole genome shotgun (WGS) entry which is preliminary data.</text>
</comment>
<dbReference type="GO" id="GO:0016491">
    <property type="term" value="F:oxidoreductase activity"/>
    <property type="evidence" value="ECO:0007669"/>
    <property type="project" value="UniProtKB-KW"/>
</dbReference>
<protein>
    <submittedName>
        <fullName evidence="5">SDR family oxidoreductase</fullName>
    </submittedName>
</protein>
<dbReference type="AlphaFoldDB" id="A0A7W4IZG0"/>
<dbReference type="PRINTS" id="PR00080">
    <property type="entry name" value="SDRFAMILY"/>
</dbReference>
<dbReference type="PANTHER" id="PTHR43669">
    <property type="entry name" value="5-KETO-D-GLUCONATE 5-REDUCTASE"/>
    <property type="match status" value="1"/>
</dbReference>
<gene>
    <name evidence="5" type="ORF">HLH35_06955</name>
</gene>
<evidence type="ECO:0000256" key="1">
    <source>
        <dbReference type="ARBA" id="ARBA00006484"/>
    </source>
</evidence>
<organism evidence="5 6">
    <name type="scientific">Gluconacetobacter asukensis</name>
    <dbReference type="NCBI Taxonomy" id="1017181"/>
    <lineage>
        <taxon>Bacteria</taxon>
        <taxon>Pseudomonadati</taxon>
        <taxon>Pseudomonadota</taxon>
        <taxon>Alphaproteobacteria</taxon>
        <taxon>Acetobacterales</taxon>
        <taxon>Acetobacteraceae</taxon>
        <taxon>Gluconacetobacter</taxon>
    </lineage>
</organism>